<evidence type="ECO:0000313" key="2">
    <source>
        <dbReference type="EMBL" id="GAG42981.1"/>
    </source>
</evidence>
<gene>
    <name evidence="2" type="ORF">S01H1_83124</name>
</gene>
<keyword evidence="1" id="KW-0472">Membrane</keyword>
<name>X0Z331_9ZZZZ</name>
<proteinExistence type="predicted"/>
<keyword evidence="1" id="KW-1133">Transmembrane helix</keyword>
<comment type="caution">
    <text evidence="2">The sequence shown here is derived from an EMBL/GenBank/DDBJ whole genome shotgun (WGS) entry which is preliminary data.</text>
</comment>
<sequence>STPEPYVKAIYGQYRKLSHEMHEEPFSYVYFYANLSYLQSIGLILLLSTKVGRTYTNRIQPLFEPESLEAVWQARFG</sequence>
<organism evidence="2">
    <name type="scientific">marine sediment metagenome</name>
    <dbReference type="NCBI Taxonomy" id="412755"/>
    <lineage>
        <taxon>unclassified sequences</taxon>
        <taxon>metagenomes</taxon>
        <taxon>ecological metagenomes</taxon>
    </lineage>
</organism>
<dbReference type="AlphaFoldDB" id="X0Z331"/>
<evidence type="ECO:0000256" key="1">
    <source>
        <dbReference type="SAM" id="Phobius"/>
    </source>
</evidence>
<dbReference type="EMBL" id="BARS01056446">
    <property type="protein sequence ID" value="GAG42981.1"/>
    <property type="molecule type" value="Genomic_DNA"/>
</dbReference>
<protein>
    <submittedName>
        <fullName evidence="2">Uncharacterized protein</fullName>
    </submittedName>
</protein>
<keyword evidence="1" id="KW-0812">Transmembrane</keyword>
<feature type="transmembrane region" description="Helical" evidence="1">
    <location>
        <begin position="29"/>
        <end position="48"/>
    </location>
</feature>
<feature type="non-terminal residue" evidence="2">
    <location>
        <position position="1"/>
    </location>
</feature>
<reference evidence="2" key="1">
    <citation type="journal article" date="2014" name="Front. Microbiol.">
        <title>High frequency of phylogenetically diverse reductive dehalogenase-homologous genes in deep subseafloor sedimentary metagenomes.</title>
        <authorList>
            <person name="Kawai M."/>
            <person name="Futagami T."/>
            <person name="Toyoda A."/>
            <person name="Takaki Y."/>
            <person name="Nishi S."/>
            <person name="Hori S."/>
            <person name="Arai W."/>
            <person name="Tsubouchi T."/>
            <person name="Morono Y."/>
            <person name="Uchiyama I."/>
            <person name="Ito T."/>
            <person name="Fujiyama A."/>
            <person name="Inagaki F."/>
            <person name="Takami H."/>
        </authorList>
    </citation>
    <scope>NUCLEOTIDE SEQUENCE</scope>
    <source>
        <strain evidence="2">Expedition CK06-06</strain>
    </source>
</reference>
<accession>X0Z331</accession>